<keyword evidence="3" id="KW-1185">Reference proteome</keyword>
<reference evidence="2" key="1">
    <citation type="submission" date="2020-06" db="EMBL/GenBank/DDBJ databases">
        <title>WGS assembly of Ceratodon purpureus strain R40.</title>
        <authorList>
            <person name="Carey S.B."/>
            <person name="Jenkins J."/>
            <person name="Shu S."/>
            <person name="Lovell J.T."/>
            <person name="Sreedasyam A."/>
            <person name="Maumus F."/>
            <person name="Tiley G.P."/>
            <person name="Fernandez-Pozo N."/>
            <person name="Barry K."/>
            <person name="Chen C."/>
            <person name="Wang M."/>
            <person name="Lipzen A."/>
            <person name="Daum C."/>
            <person name="Saski C.A."/>
            <person name="Payton A.C."/>
            <person name="Mcbreen J.C."/>
            <person name="Conrad R.E."/>
            <person name="Kollar L.M."/>
            <person name="Olsson S."/>
            <person name="Huttunen S."/>
            <person name="Landis J.B."/>
            <person name="Wickett N.J."/>
            <person name="Johnson M.G."/>
            <person name="Rensing S.A."/>
            <person name="Grimwood J."/>
            <person name="Schmutz J."/>
            <person name="Mcdaniel S.F."/>
        </authorList>
    </citation>
    <scope>NUCLEOTIDE SEQUENCE</scope>
    <source>
        <strain evidence="2">R40</strain>
    </source>
</reference>
<feature type="region of interest" description="Disordered" evidence="1">
    <location>
        <begin position="55"/>
        <end position="74"/>
    </location>
</feature>
<accession>A0A8T0H0N3</accession>
<dbReference type="EMBL" id="CM026429">
    <property type="protein sequence ID" value="KAG0564870.1"/>
    <property type="molecule type" value="Genomic_DNA"/>
</dbReference>
<proteinExistence type="predicted"/>
<name>A0A8T0H0N3_CERPU</name>
<protein>
    <submittedName>
        <fullName evidence="2">Uncharacterized protein</fullName>
    </submittedName>
</protein>
<evidence type="ECO:0000313" key="2">
    <source>
        <dbReference type="EMBL" id="KAG0564870.1"/>
    </source>
</evidence>
<comment type="caution">
    <text evidence="2">The sequence shown here is derived from an EMBL/GenBank/DDBJ whole genome shotgun (WGS) entry which is preliminary data.</text>
</comment>
<feature type="compositionally biased region" description="Low complexity" evidence="1">
    <location>
        <begin position="177"/>
        <end position="192"/>
    </location>
</feature>
<dbReference type="AlphaFoldDB" id="A0A8T0H0N3"/>
<evidence type="ECO:0000313" key="3">
    <source>
        <dbReference type="Proteomes" id="UP000822688"/>
    </source>
</evidence>
<gene>
    <name evidence="2" type="ORF">KC19_8G146600</name>
</gene>
<feature type="region of interest" description="Disordered" evidence="1">
    <location>
        <begin position="176"/>
        <end position="200"/>
    </location>
</feature>
<evidence type="ECO:0000256" key="1">
    <source>
        <dbReference type="SAM" id="MobiDB-lite"/>
    </source>
</evidence>
<dbReference type="Proteomes" id="UP000822688">
    <property type="component" value="Chromosome 8"/>
</dbReference>
<sequence>MVQVAGSGVAMAALVWDLQRCTCCRCGSLASTPGCSSFEPLEVAFPGGGLQRISSRKRQSRGMQKFSSRKRHSRGMQLMSPVVTRSLYSPLVESLAGTQRSLSPDMNSFSKSKDAGAWNTSLLTTTSTEHYEQSGAVTFQVEDEGKNSLLAPQDPLPHGEKLSDIGHDIDMRRSMRARPPSMSLSQGFSSSGRRSETHTVGAVGYPVNTTRLPSMIVLQSLP</sequence>
<organism evidence="2 3">
    <name type="scientific">Ceratodon purpureus</name>
    <name type="common">Fire moss</name>
    <name type="synonym">Dicranum purpureum</name>
    <dbReference type="NCBI Taxonomy" id="3225"/>
    <lineage>
        <taxon>Eukaryota</taxon>
        <taxon>Viridiplantae</taxon>
        <taxon>Streptophyta</taxon>
        <taxon>Embryophyta</taxon>
        <taxon>Bryophyta</taxon>
        <taxon>Bryophytina</taxon>
        <taxon>Bryopsida</taxon>
        <taxon>Dicranidae</taxon>
        <taxon>Pseudoditrichales</taxon>
        <taxon>Ditrichaceae</taxon>
        <taxon>Ceratodon</taxon>
    </lineage>
</organism>